<protein>
    <recommendedName>
        <fullName evidence="8">Transport permease protein</fullName>
    </recommendedName>
</protein>
<evidence type="ECO:0000256" key="4">
    <source>
        <dbReference type="ARBA" id="ARBA00022475"/>
    </source>
</evidence>
<dbReference type="RefSeq" id="WP_040372731.1">
    <property type="nucleotide sequence ID" value="NZ_CP068053.1"/>
</dbReference>
<dbReference type="PANTHER" id="PTHR30413">
    <property type="entry name" value="INNER MEMBRANE TRANSPORT PERMEASE"/>
    <property type="match status" value="1"/>
</dbReference>
<evidence type="ECO:0000256" key="8">
    <source>
        <dbReference type="RuleBase" id="RU361157"/>
    </source>
</evidence>
<comment type="similarity">
    <text evidence="2 8">Belongs to the ABC-2 integral membrane protein family.</text>
</comment>
<keyword evidence="5 8" id="KW-0812">Transmembrane</keyword>
<reference evidence="10 11" key="1">
    <citation type="submission" date="2021-01" db="EMBL/GenBank/DDBJ databases">
        <title>FDA dAtabase for Regulatory Grade micrObial Sequences (FDA-ARGOS): Supporting development and validation of Infectious Disease Dx tests.</title>
        <authorList>
            <person name="Nelson B."/>
            <person name="Plummer A."/>
            <person name="Tallon L."/>
            <person name="Sadzewicz L."/>
            <person name="Zhao X."/>
            <person name="Boylan J."/>
            <person name="Ott S."/>
            <person name="Bowen H."/>
            <person name="Vavikolanu K."/>
            <person name="Mehta A."/>
            <person name="Aluvathingal J."/>
            <person name="Nadendla S."/>
            <person name="Myers T."/>
            <person name="Yan Y."/>
            <person name="Sichtig H."/>
        </authorList>
    </citation>
    <scope>NUCLEOTIDE SEQUENCE [LARGE SCALE GENOMIC DNA]</scope>
    <source>
        <strain evidence="10 11">FDAARGOS_1161</strain>
    </source>
</reference>
<evidence type="ECO:0000259" key="9">
    <source>
        <dbReference type="PROSITE" id="PS51012"/>
    </source>
</evidence>
<dbReference type="Proteomes" id="UP000595254">
    <property type="component" value="Chromosome"/>
</dbReference>
<dbReference type="InterPro" id="IPR047817">
    <property type="entry name" value="ABC2_TM_bact-type"/>
</dbReference>
<evidence type="ECO:0000256" key="3">
    <source>
        <dbReference type="ARBA" id="ARBA00022448"/>
    </source>
</evidence>
<keyword evidence="11" id="KW-1185">Reference proteome</keyword>
<evidence type="ECO:0000313" key="11">
    <source>
        <dbReference type="Proteomes" id="UP000595254"/>
    </source>
</evidence>
<feature type="transmembrane region" description="Helical" evidence="8">
    <location>
        <begin position="149"/>
        <end position="171"/>
    </location>
</feature>
<gene>
    <name evidence="10" type="ORF">I6J18_16005</name>
</gene>
<dbReference type="GO" id="GO:0140359">
    <property type="term" value="F:ABC-type transporter activity"/>
    <property type="evidence" value="ECO:0007669"/>
    <property type="project" value="InterPro"/>
</dbReference>
<proteinExistence type="inferred from homology"/>
<organism evidence="10 11">
    <name type="scientific">Peribacillus psychrosaccharolyticus</name>
    <name type="common">Bacillus psychrosaccharolyticus</name>
    <dbReference type="NCBI Taxonomy" id="1407"/>
    <lineage>
        <taxon>Bacteria</taxon>
        <taxon>Bacillati</taxon>
        <taxon>Bacillota</taxon>
        <taxon>Bacilli</taxon>
        <taxon>Bacillales</taxon>
        <taxon>Bacillaceae</taxon>
        <taxon>Peribacillus</taxon>
    </lineage>
</organism>
<accession>A0A974NK14</accession>
<dbReference type="GO" id="GO:0015920">
    <property type="term" value="P:lipopolysaccharide transport"/>
    <property type="evidence" value="ECO:0007669"/>
    <property type="project" value="TreeGrafter"/>
</dbReference>
<keyword evidence="7 8" id="KW-0472">Membrane</keyword>
<keyword evidence="6 8" id="KW-1133">Transmembrane helix</keyword>
<keyword evidence="4 8" id="KW-1003">Cell membrane</keyword>
<evidence type="ECO:0000313" key="10">
    <source>
        <dbReference type="EMBL" id="QQS99136.1"/>
    </source>
</evidence>
<dbReference type="PROSITE" id="PS51012">
    <property type="entry name" value="ABC_TM2"/>
    <property type="match status" value="1"/>
</dbReference>
<evidence type="ECO:0000256" key="7">
    <source>
        <dbReference type="ARBA" id="ARBA00023136"/>
    </source>
</evidence>
<dbReference type="GO" id="GO:0005886">
    <property type="term" value="C:plasma membrane"/>
    <property type="evidence" value="ECO:0007669"/>
    <property type="project" value="UniProtKB-SubCell"/>
</dbReference>
<name>A0A974NK14_PERPY</name>
<feature type="transmembrane region" description="Helical" evidence="8">
    <location>
        <begin position="239"/>
        <end position="257"/>
    </location>
</feature>
<dbReference type="Pfam" id="PF01061">
    <property type="entry name" value="ABC2_membrane"/>
    <property type="match status" value="1"/>
</dbReference>
<evidence type="ECO:0000256" key="5">
    <source>
        <dbReference type="ARBA" id="ARBA00022692"/>
    </source>
</evidence>
<evidence type="ECO:0000256" key="2">
    <source>
        <dbReference type="ARBA" id="ARBA00007783"/>
    </source>
</evidence>
<feature type="transmembrane region" description="Helical" evidence="8">
    <location>
        <begin position="70"/>
        <end position="88"/>
    </location>
</feature>
<dbReference type="PANTHER" id="PTHR30413:SF10">
    <property type="entry name" value="CAPSULE POLYSACCHARIDE EXPORT INNER-MEMBRANE PROTEIN CTRC"/>
    <property type="match status" value="1"/>
</dbReference>
<feature type="transmembrane region" description="Helical" evidence="8">
    <location>
        <begin position="34"/>
        <end position="58"/>
    </location>
</feature>
<dbReference type="KEGG" id="ppsr:I6J18_16005"/>
<dbReference type="EMBL" id="CP068053">
    <property type="protein sequence ID" value="QQS99136.1"/>
    <property type="molecule type" value="Genomic_DNA"/>
</dbReference>
<keyword evidence="3 8" id="KW-0813">Transport</keyword>
<feature type="transmembrane region" description="Helical" evidence="8">
    <location>
        <begin position="109"/>
        <end position="137"/>
    </location>
</feature>
<evidence type="ECO:0000256" key="1">
    <source>
        <dbReference type="ARBA" id="ARBA00004651"/>
    </source>
</evidence>
<feature type="transmembrane region" description="Helical" evidence="8">
    <location>
        <begin position="183"/>
        <end position="202"/>
    </location>
</feature>
<comment type="subcellular location">
    <subcellularLocation>
        <location evidence="1 8">Cell membrane</location>
        <topology evidence="1 8">Multi-pass membrane protein</topology>
    </subcellularLocation>
</comment>
<sequence length="267" mass="31029">MSFLTTVIKEQIQNFYLIRRLSLYEMKSTNKNNYLGMLWELLNPAIQVVVFYFVFGIGIKQTEDIGEVPFFIWMIIGLLVWFFVNPSITQGSKAVYSRIKMVSKMNFPLSVIPTYVIISKFYPHVALISLTAIILQFTGYPISIYFIQLPYFMLSTVIFLIALSLITSTLSTIARDVQMLVQSLMRVLLYVTPILWSPYLHLPDWALTLMKVNPLFYLIEGYRAALLGDGWYIWSTYSLYFWGVVVVMLLIGSALHVKFRKHFIDFL</sequence>
<dbReference type="AlphaFoldDB" id="A0A974NK14"/>
<feature type="domain" description="ABC transmembrane type-2" evidence="9">
    <location>
        <begin position="35"/>
        <end position="259"/>
    </location>
</feature>
<evidence type="ECO:0000256" key="6">
    <source>
        <dbReference type="ARBA" id="ARBA00022989"/>
    </source>
</evidence>
<dbReference type="InterPro" id="IPR013525">
    <property type="entry name" value="ABC2_TM"/>
</dbReference>